<reference evidence="4 5" key="1">
    <citation type="submission" date="2019-08" db="EMBL/GenBank/DDBJ databases">
        <title>Draft genome sequences of two oriental melons (Cucumis melo L. var makuwa).</title>
        <authorList>
            <person name="Kwon S.-Y."/>
        </authorList>
    </citation>
    <scope>NUCLEOTIDE SEQUENCE [LARGE SCALE GENOMIC DNA]</scope>
    <source>
        <strain evidence="5">cv. Chang Bougi</strain>
        <tissue evidence="4">Leaf</tissue>
    </source>
</reference>
<evidence type="ECO:0000256" key="2">
    <source>
        <dbReference type="ARBA" id="ARBA00022837"/>
    </source>
</evidence>
<evidence type="ECO:0000313" key="4">
    <source>
        <dbReference type="EMBL" id="TYK17597.1"/>
    </source>
</evidence>
<evidence type="ECO:0000259" key="3">
    <source>
        <dbReference type="PROSITE" id="PS50004"/>
    </source>
</evidence>
<gene>
    <name evidence="4" type="ORF">E5676_scaffold434G004670</name>
</gene>
<evidence type="ECO:0000256" key="1">
    <source>
        <dbReference type="ARBA" id="ARBA00022723"/>
    </source>
</evidence>
<sequence>MMDHYHLVTYFLDLLALDRRMHSLAILQSSLFLVGKQSPGGSLQPLLPCQFCYCIQLETDRCKEICQGGILEVLLVNAKDIRHTNRLGSPAYYVTVECGNHEHRTKVSSGKHELACWNEKFSFELPTSGWKNITHIKFRIMETKLLNNESVGATVIHLGGIVSEGYERGFIEVRPAPYNVVLEEDNTYKGEIKIGFKFFIKEEIALMEARESIADGKLQRNPICSKAMNLWRIVWLKLSCFIGHKNSSSERKTQ</sequence>
<protein>
    <submittedName>
        <fullName evidence="4">Putative pentatricopeptide repeat-containing protein</fullName>
    </submittedName>
</protein>
<dbReference type="GO" id="GO:0046872">
    <property type="term" value="F:metal ion binding"/>
    <property type="evidence" value="ECO:0007669"/>
    <property type="project" value="UniProtKB-KW"/>
</dbReference>
<organism evidence="4 5">
    <name type="scientific">Cucumis melo var. makuwa</name>
    <name type="common">Oriental melon</name>
    <dbReference type="NCBI Taxonomy" id="1194695"/>
    <lineage>
        <taxon>Eukaryota</taxon>
        <taxon>Viridiplantae</taxon>
        <taxon>Streptophyta</taxon>
        <taxon>Embryophyta</taxon>
        <taxon>Tracheophyta</taxon>
        <taxon>Spermatophyta</taxon>
        <taxon>Magnoliopsida</taxon>
        <taxon>eudicotyledons</taxon>
        <taxon>Gunneridae</taxon>
        <taxon>Pentapetalae</taxon>
        <taxon>rosids</taxon>
        <taxon>fabids</taxon>
        <taxon>Cucurbitales</taxon>
        <taxon>Cucurbitaceae</taxon>
        <taxon>Benincaseae</taxon>
        <taxon>Cucumis</taxon>
    </lineage>
</organism>
<dbReference type="Pfam" id="PF00168">
    <property type="entry name" value="C2"/>
    <property type="match status" value="1"/>
</dbReference>
<dbReference type="InterPro" id="IPR000008">
    <property type="entry name" value="C2_dom"/>
</dbReference>
<dbReference type="AlphaFoldDB" id="A0A5D3D0Z7"/>
<dbReference type="SUPFAM" id="SSF49562">
    <property type="entry name" value="C2 domain (Calcium/lipid-binding domain, CaLB)"/>
    <property type="match status" value="1"/>
</dbReference>
<keyword evidence="1" id="KW-0479">Metal-binding</keyword>
<comment type="caution">
    <text evidence="4">The sequence shown here is derived from an EMBL/GenBank/DDBJ whole genome shotgun (WGS) entry which is preliminary data.</text>
</comment>
<accession>A0A5D3D0Z7</accession>
<dbReference type="Gene3D" id="2.60.40.150">
    <property type="entry name" value="C2 domain"/>
    <property type="match status" value="1"/>
</dbReference>
<feature type="domain" description="C2" evidence="3">
    <location>
        <begin position="51"/>
        <end position="171"/>
    </location>
</feature>
<evidence type="ECO:0000313" key="5">
    <source>
        <dbReference type="Proteomes" id="UP000321947"/>
    </source>
</evidence>
<proteinExistence type="predicted"/>
<dbReference type="InterPro" id="IPR035892">
    <property type="entry name" value="C2_domain_sf"/>
</dbReference>
<name>A0A5D3D0Z7_CUCMM</name>
<dbReference type="PROSITE" id="PS50004">
    <property type="entry name" value="C2"/>
    <property type="match status" value="1"/>
</dbReference>
<dbReference type="Proteomes" id="UP000321947">
    <property type="component" value="Unassembled WGS sequence"/>
</dbReference>
<dbReference type="EMBL" id="SSTD01008130">
    <property type="protein sequence ID" value="TYK17597.1"/>
    <property type="molecule type" value="Genomic_DNA"/>
</dbReference>
<dbReference type="PANTHER" id="PTHR46502">
    <property type="entry name" value="C2 DOMAIN-CONTAINING"/>
    <property type="match status" value="1"/>
</dbReference>
<dbReference type="PANTHER" id="PTHR46502:SF14">
    <property type="entry name" value="CALCIUM-DEPENDENT LIPID-BINDING (CALB DOMAIN) FAMILY PROTEIN"/>
    <property type="match status" value="1"/>
</dbReference>
<keyword evidence="2" id="KW-0106">Calcium</keyword>